<comment type="caution">
    <text evidence="9">The sequence shown here is derived from an EMBL/GenBank/DDBJ whole genome shotgun (WGS) entry which is preliminary data.</text>
</comment>
<gene>
    <name evidence="5 9" type="primary">rimM</name>
    <name evidence="9" type="ORF">CRT60_32660</name>
</gene>
<dbReference type="GO" id="GO:0042274">
    <property type="term" value="P:ribosomal small subunit biogenesis"/>
    <property type="evidence" value="ECO:0007669"/>
    <property type="project" value="UniProtKB-UniRule"/>
</dbReference>
<evidence type="ECO:0000256" key="4">
    <source>
        <dbReference type="ARBA" id="ARBA00023186"/>
    </source>
</evidence>
<dbReference type="InterPro" id="IPR036976">
    <property type="entry name" value="RimM_N_sf"/>
</dbReference>
<comment type="domain">
    <text evidence="5">The PRC barrel domain binds ribosomal protein uS19.</text>
</comment>
<dbReference type="HAMAP" id="MF_00014">
    <property type="entry name" value="Ribosome_mat_RimM"/>
    <property type="match status" value="1"/>
</dbReference>
<comment type="subunit">
    <text evidence="5">Binds ribosomal protein uS19.</text>
</comment>
<proteinExistence type="inferred from homology"/>
<name>A0A2B8BAE2_9PROT</name>
<dbReference type="Pfam" id="PF01782">
    <property type="entry name" value="RimM"/>
    <property type="match status" value="1"/>
</dbReference>
<comment type="similarity">
    <text evidence="5">Belongs to the RimM family.</text>
</comment>
<keyword evidence="2 5" id="KW-0690">Ribosome biogenesis</keyword>
<dbReference type="GO" id="GO:0005737">
    <property type="term" value="C:cytoplasm"/>
    <property type="evidence" value="ECO:0007669"/>
    <property type="project" value="UniProtKB-SubCell"/>
</dbReference>
<feature type="region of interest" description="Disordered" evidence="6">
    <location>
        <begin position="169"/>
        <end position="193"/>
    </location>
</feature>
<dbReference type="Gene3D" id="2.30.30.240">
    <property type="entry name" value="PRC-barrel domain"/>
    <property type="match status" value="1"/>
</dbReference>
<evidence type="ECO:0000256" key="5">
    <source>
        <dbReference type="HAMAP-Rule" id="MF_00014"/>
    </source>
</evidence>
<feature type="domain" description="RimM N-terminal" evidence="7">
    <location>
        <begin position="6"/>
        <end position="84"/>
    </location>
</feature>
<dbReference type="GO" id="GO:0006364">
    <property type="term" value="P:rRNA processing"/>
    <property type="evidence" value="ECO:0007669"/>
    <property type="project" value="UniProtKB-UniRule"/>
</dbReference>
<feature type="compositionally biased region" description="Basic and acidic residues" evidence="6">
    <location>
        <begin position="184"/>
        <end position="193"/>
    </location>
</feature>
<evidence type="ECO:0000313" key="9">
    <source>
        <dbReference type="EMBL" id="PGH54528.1"/>
    </source>
</evidence>
<dbReference type="NCBIfam" id="TIGR02273">
    <property type="entry name" value="16S_RimM"/>
    <property type="match status" value="1"/>
</dbReference>
<reference evidence="10" key="1">
    <citation type="submission" date="2017-10" db="EMBL/GenBank/DDBJ databases">
        <authorList>
            <person name="Kravchenko I.K."/>
            <person name="Grouzdev D.S."/>
        </authorList>
    </citation>
    <scope>NUCLEOTIDE SEQUENCE [LARGE SCALE GENOMIC DNA]</scope>
    <source>
        <strain evidence="10">B2</strain>
    </source>
</reference>
<evidence type="ECO:0000313" key="10">
    <source>
        <dbReference type="Proteomes" id="UP000225379"/>
    </source>
</evidence>
<dbReference type="OrthoDB" id="9788191at2"/>
<dbReference type="PANTHER" id="PTHR33692">
    <property type="entry name" value="RIBOSOME MATURATION FACTOR RIMM"/>
    <property type="match status" value="1"/>
</dbReference>
<evidence type="ECO:0000259" key="8">
    <source>
        <dbReference type="Pfam" id="PF24986"/>
    </source>
</evidence>
<dbReference type="RefSeq" id="WP_098740541.1">
    <property type="nucleotide sequence ID" value="NZ_PDKW01000043.1"/>
</dbReference>
<dbReference type="InterPro" id="IPR011033">
    <property type="entry name" value="PRC_barrel-like_sf"/>
</dbReference>
<accession>A0A2B8BAE2</accession>
<dbReference type="EMBL" id="PDKW01000043">
    <property type="protein sequence ID" value="PGH54528.1"/>
    <property type="molecule type" value="Genomic_DNA"/>
</dbReference>
<keyword evidence="4 5" id="KW-0143">Chaperone</keyword>
<feature type="compositionally biased region" description="Acidic residues" evidence="6">
    <location>
        <begin position="173"/>
        <end position="183"/>
    </location>
</feature>
<keyword evidence="1 5" id="KW-0963">Cytoplasm</keyword>
<dbReference type="Gene3D" id="2.40.30.60">
    <property type="entry name" value="RimM"/>
    <property type="match status" value="1"/>
</dbReference>
<evidence type="ECO:0000256" key="3">
    <source>
        <dbReference type="ARBA" id="ARBA00022552"/>
    </source>
</evidence>
<evidence type="ECO:0000256" key="2">
    <source>
        <dbReference type="ARBA" id="ARBA00022517"/>
    </source>
</evidence>
<comment type="subcellular location">
    <subcellularLocation>
        <location evidence="5">Cytoplasm</location>
    </subcellularLocation>
</comment>
<protein>
    <recommendedName>
        <fullName evidence="5">Ribosome maturation factor RimM</fullName>
    </recommendedName>
</protein>
<evidence type="ECO:0000259" key="7">
    <source>
        <dbReference type="Pfam" id="PF01782"/>
    </source>
</evidence>
<dbReference type="SUPFAM" id="SSF50346">
    <property type="entry name" value="PRC-barrel domain"/>
    <property type="match status" value="1"/>
</dbReference>
<feature type="domain" description="Ribosome maturation factor RimM PRC barrel" evidence="8">
    <location>
        <begin position="99"/>
        <end position="164"/>
    </location>
</feature>
<keyword evidence="3 5" id="KW-0698">rRNA processing</keyword>
<dbReference type="GO" id="GO:0043022">
    <property type="term" value="F:ribosome binding"/>
    <property type="evidence" value="ECO:0007669"/>
    <property type="project" value="InterPro"/>
</dbReference>
<dbReference type="AlphaFoldDB" id="A0A2B8BAE2"/>
<dbReference type="PANTHER" id="PTHR33692:SF1">
    <property type="entry name" value="RIBOSOME MATURATION FACTOR RIMM"/>
    <property type="match status" value="1"/>
</dbReference>
<dbReference type="InterPro" id="IPR009000">
    <property type="entry name" value="Transl_B-barrel_sf"/>
</dbReference>
<dbReference type="GO" id="GO:0005840">
    <property type="term" value="C:ribosome"/>
    <property type="evidence" value="ECO:0007669"/>
    <property type="project" value="InterPro"/>
</dbReference>
<comment type="function">
    <text evidence="5">An accessory protein needed during the final step in the assembly of 30S ribosomal subunit, possibly for assembly of the head region. Essential for efficient processing of 16S rRNA. May be needed both before and after RbfA during the maturation of 16S rRNA. It has affinity for free ribosomal 30S subunits but not for 70S ribosomes.</text>
</comment>
<sequence length="193" mass="20338">MTAKICVGQFAGSHGVRGLVKLRSFTAEPADVMTYGPLSDETGTRRFTVTLQGMVKDNFLAKVDGVTSREQAQALAGLRLYVERGALPATEDEDEFYHADLIGLRAELADGTVYGTVKAIYDFGAGDVLEIRTAGGPLEMLPFSKACVPAVDVRGGRIVVDLPAVIEAREGSGDEAEEAGGEEGGDRSGEEGP</sequence>
<dbReference type="InterPro" id="IPR002676">
    <property type="entry name" value="RimM_N"/>
</dbReference>
<dbReference type="Pfam" id="PF24986">
    <property type="entry name" value="PRC_RimM"/>
    <property type="match status" value="1"/>
</dbReference>
<dbReference type="InterPro" id="IPR011961">
    <property type="entry name" value="RimM"/>
</dbReference>
<evidence type="ECO:0000256" key="6">
    <source>
        <dbReference type="SAM" id="MobiDB-lite"/>
    </source>
</evidence>
<dbReference type="InterPro" id="IPR056792">
    <property type="entry name" value="PRC_RimM"/>
</dbReference>
<dbReference type="Proteomes" id="UP000225379">
    <property type="component" value="Unassembled WGS sequence"/>
</dbReference>
<organism evidence="9 10">
    <name type="scientific">Azospirillum palustre</name>
    <dbReference type="NCBI Taxonomy" id="2044885"/>
    <lineage>
        <taxon>Bacteria</taxon>
        <taxon>Pseudomonadati</taxon>
        <taxon>Pseudomonadota</taxon>
        <taxon>Alphaproteobacteria</taxon>
        <taxon>Rhodospirillales</taxon>
        <taxon>Azospirillaceae</taxon>
        <taxon>Azospirillum</taxon>
    </lineage>
</organism>
<dbReference type="SUPFAM" id="SSF50447">
    <property type="entry name" value="Translation proteins"/>
    <property type="match status" value="1"/>
</dbReference>
<evidence type="ECO:0000256" key="1">
    <source>
        <dbReference type="ARBA" id="ARBA00022490"/>
    </source>
</evidence>
<keyword evidence="10" id="KW-1185">Reference proteome</keyword>